<feature type="compositionally biased region" description="Polar residues" evidence="1">
    <location>
        <begin position="141"/>
        <end position="156"/>
    </location>
</feature>
<accession>A0A0L0V920</accession>
<gene>
    <name evidence="3" type="ORF">PSTG_10915</name>
</gene>
<dbReference type="AlphaFoldDB" id="A0A0L0V920"/>
<feature type="region of interest" description="Disordered" evidence="1">
    <location>
        <begin position="107"/>
        <end position="156"/>
    </location>
</feature>
<name>A0A0L0V920_9BASI</name>
<protein>
    <submittedName>
        <fullName evidence="3">Uncharacterized protein</fullName>
    </submittedName>
</protein>
<evidence type="ECO:0000313" key="4">
    <source>
        <dbReference type="Proteomes" id="UP000054564"/>
    </source>
</evidence>
<evidence type="ECO:0000256" key="1">
    <source>
        <dbReference type="SAM" id="MobiDB-lite"/>
    </source>
</evidence>
<dbReference type="EMBL" id="AJIL01000092">
    <property type="protein sequence ID" value="KNE95696.1"/>
    <property type="molecule type" value="Genomic_DNA"/>
</dbReference>
<reference evidence="4" key="1">
    <citation type="submission" date="2014-03" db="EMBL/GenBank/DDBJ databases">
        <title>The Genome Sequence of Puccinia striiformis f. sp. tritici PST-78.</title>
        <authorList>
            <consortium name="The Broad Institute Genome Sequencing Platform"/>
            <person name="Cuomo C."/>
            <person name="Hulbert S."/>
            <person name="Chen X."/>
            <person name="Walker B."/>
            <person name="Young S.K."/>
            <person name="Zeng Q."/>
            <person name="Gargeya S."/>
            <person name="Fitzgerald M."/>
            <person name="Haas B."/>
            <person name="Abouelleil A."/>
            <person name="Alvarado L."/>
            <person name="Arachchi H.M."/>
            <person name="Berlin A.M."/>
            <person name="Chapman S.B."/>
            <person name="Goldberg J."/>
            <person name="Griggs A."/>
            <person name="Gujja S."/>
            <person name="Hansen M."/>
            <person name="Howarth C."/>
            <person name="Imamovic A."/>
            <person name="Larimer J."/>
            <person name="McCowan C."/>
            <person name="Montmayeur A."/>
            <person name="Murphy C."/>
            <person name="Neiman D."/>
            <person name="Pearson M."/>
            <person name="Priest M."/>
            <person name="Roberts A."/>
            <person name="Saif S."/>
            <person name="Shea T."/>
            <person name="Sisk P."/>
            <person name="Sykes S."/>
            <person name="Wortman J."/>
            <person name="Nusbaum C."/>
            <person name="Birren B."/>
        </authorList>
    </citation>
    <scope>NUCLEOTIDE SEQUENCE [LARGE SCALE GENOMIC DNA]</scope>
    <source>
        <strain evidence="4">race PST-78</strain>
    </source>
</reference>
<dbReference type="OrthoDB" id="2495444at2759"/>
<evidence type="ECO:0000256" key="2">
    <source>
        <dbReference type="SAM" id="SignalP"/>
    </source>
</evidence>
<evidence type="ECO:0000313" key="3">
    <source>
        <dbReference type="EMBL" id="KNE95696.1"/>
    </source>
</evidence>
<comment type="caution">
    <text evidence="3">The sequence shown here is derived from an EMBL/GenBank/DDBJ whole genome shotgun (WGS) entry which is preliminary data.</text>
</comment>
<dbReference type="Proteomes" id="UP000054564">
    <property type="component" value="Unassembled WGS sequence"/>
</dbReference>
<proteinExistence type="predicted"/>
<organism evidence="3 4">
    <name type="scientific">Puccinia striiformis f. sp. tritici PST-78</name>
    <dbReference type="NCBI Taxonomy" id="1165861"/>
    <lineage>
        <taxon>Eukaryota</taxon>
        <taxon>Fungi</taxon>
        <taxon>Dikarya</taxon>
        <taxon>Basidiomycota</taxon>
        <taxon>Pucciniomycotina</taxon>
        <taxon>Pucciniomycetes</taxon>
        <taxon>Pucciniales</taxon>
        <taxon>Pucciniaceae</taxon>
        <taxon>Puccinia</taxon>
    </lineage>
</organism>
<feature type="signal peptide" evidence="2">
    <location>
        <begin position="1"/>
        <end position="22"/>
    </location>
</feature>
<keyword evidence="4" id="KW-1185">Reference proteome</keyword>
<sequence>MKRSVHGLLIWLNIGMTALTEARLTRSGLSAVDGSRITSDSTGNKHYDYGASSTLEDEDAIWRLLGDHNDPDYSIPDTSESIVTRKSARKNTGSKLSTEGVGLRRQFDQVSTSSKDIESTRKQKRIRRRPDHIQHEALEVNQRSSGSKATVPDSTPSSNLAVDWGIVWDELISFDDPLPRQIGIQTAENRAPSHSQPIQGVVQEIPQVGREIDEFDRMLWLYRPKGLPSPLVGIAQPTVLESDITMIIDSQTDFAYTQLARHYVHKYQPAIKKMSEYEIDEDFWMSQAPLGGLILGSLHSEKEKMAMMVPMNPSGIAYDNESLASVLIELHKNTIHAHGLLWKRLEGAALDQPDLEKFEFWLLGETCKPIQGLPVFGRFFLTKSEDRTYAIVQDWMAKYLVGLESASTTSLAILGIWFKNTRPDQWHSSFNSDNHFWEQALQLLRGNSPDTVSSDSKSEESLTTKPKRPKRNDHFNHFVDEDPEKVKIGNFQLLDMRIDPPHLPKPTGRKAMMSWMTAPHMWGFEKELTGPGWKLIDRFSAVAISELAGGQVPMKFYRDSGVMLTRHHGNIGENGMLAVRILNKDKRRLVHNHRVKEKLKTLLRIMEISAIPILEKYAALSLHDQLDPRSLPSVNGFFDWFSTKLFGVPEGPFFPIFGSVHRSALDRFPAPNFDEVQKFTIRHLNDDSQFKNLEGSATLLGYWLKNHNQSFWNLYIGDDKNYCEFIINALPSVFTKS</sequence>
<keyword evidence="2" id="KW-0732">Signal</keyword>
<feature type="chain" id="PRO_5005549998" evidence="2">
    <location>
        <begin position="23"/>
        <end position="737"/>
    </location>
</feature>
<feature type="region of interest" description="Disordered" evidence="1">
    <location>
        <begin position="447"/>
        <end position="477"/>
    </location>
</feature>